<dbReference type="PROSITE" id="PS50894">
    <property type="entry name" value="HPT"/>
    <property type="match status" value="1"/>
</dbReference>
<evidence type="ECO:0000256" key="1">
    <source>
        <dbReference type="PROSITE-ProRule" id="PRU00110"/>
    </source>
</evidence>
<proteinExistence type="predicted"/>
<dbReference type="GO" id="GO:0004672">
    <property type="term" value="F:protein kinase activity"/>
    <property type="evidence" value="ECO:0007669"/>
    <property type="project" value="UniProtKB-ARBA"/>
</dbReference>
<accession>A0A1M5PLN1</accession>
<dbReference type="SUPFAM" id="SSF47226">
    <property type="entry name" value="Histidine-containing phosphotransfer domain, HPT domain"/>
    <property type="match status" value="1"/>
</dbReference>
<dbReference type="AlphaFoldDB" id="A0A1M5PLN1"/>
<sequence>MIYNLDKINEMAEGDQDFITSVISVFLEEVPIDLEGLEKAIAERDYENVYKLAHKIKPNVDLLGMEQTRAIALEIETLGKNADNMTQIEEKFPVLKKDVLQVVAELQKDFNL</sequence>
<dbReference type="Gene3D" id="1.20.120.160">
    <property type="entry name" value="HPT domain"/>
    <property type="match status" value="1"/>
</dbReference>
<dbReference type="EMBL" id="FQWL01000008">
    <property type="protein sequence ID" value="SHH02688.1"/>
    <property type="molecule type" value="Genomic_DNA"/>
</dbReference>
<dbReference type="InterPro" id="IPR008207">
    <property type="entry name" value="Sig_transdc_His_kin_Hpt_dom"/>
</dbReference>
<feature type="modified residue" description="Phosphohistidine" evidence="1">
    <location>
        <position position="54"/>
    </location>
</feature>
<dbReference type="OrthoDB" id="7478530at2"/>
<evidence type="ECO:0000313" key="4">
    <source>
        <dbReference type="Proteomes" id="UP000184532"/>
    </source>
</evidence>
<dbReference type="InterPro" id="IPR036641">
    <property type="entry name" value="HPT_dom_sf"/>
</dbReference>
<protein>
    <submittedName>
        <fullName evidence="3">HPt (Histidine-containing phosphotransfer) domain-containing protein</fullName>
    </submittedName>
</protein>
<dbReference type="RefSeq" id="WP_073181583.1">
    <property type="nucleotide sequence ID" value="NZ_FQWL01000008.1"/>
</dbReference>
<dbReference type="GO" id="GO:0000160">
    <property type="term" value="P:phosphorelay signal transduction system"/>
    <property type="evidence" value="ECO:0007669"/>
    <property type="project" value="InterPro"/>
</dbReference>
<reference evidence="4" key="1">
    <citation type="submission" date="2016-11" db="EMBL/GenBank/DDBJ databases">
        <authorList>
            <person name="Varghese N."/>
            <person name="Submissions S."/>
        </authorList>
    </citation>
    <scope>NUCLEOTIDE SEQUENCE [LARGE SCALE GENOMIC DNA]</scope>
    <source>
        <strain evidence="4">DSM 22638</strain>
    </source>
</reference>
<evidence type="ECO:0000259" key="2">
    <source>
        <dbReference type="PROSITE" id="PS50894"/>
    </source>
</evidence>
<keyword evidence="4" id="KW-1185">Reference proteome</keyword>
<feature type="domain" description="HPt" evidence="2">
    <location>
        <begin position="15"/>
        <end position="112"/>
    </location>
</feature>
<dbReference type="STRING" id="570519.SAMN04488116_3268"/>
<dbReference type="Proteomes" id="UP000184532">
    <property type="component" value="Unassembled WGS sequence"/>
</dbReference>
<gene>
    <name evidence="3" type="ORF">SAMN04488116_3268</name>
</gene>
<name>A0A1M5PLN1_9FLAO</name>
<dbReference type="Pfam" id="PF01627">
    <property type="entry name" value="Hpt"/>
    <property type="match status" value="1"/>
</dbReference>
<organism evidence="3 4">
    <name type="scientific">Flagellimonas flava</name>
    <dbReference type="NCBI Taxonomy" id="570519"/>
    <lineage>
        <taxon>Bacteria</taxon>
        <taxon>Pseudomonadati</taxon>
        <taxon>Bacteroidota</taxon>
        <taxon>Flavobacteriia</taxon>
        <taxon>Flavobacteriales</taxon>
        <taxon>Flavobacteriaceae</taxon>
        <taxon>Flagellimonas</taxon>
    </lineage>
</organism>
<keyword evidence="1" id="KW-0597">Phosphoprotein</keyword>
<evidence type="ECO:0000313" key="3">
    <source>
        <dbReference type="EMBL" id="SHH02688.1"/>
    </source>
</evidence>